<organism evidence="2 3">
    <name type="scientific">Pseudoxanthomonas spadix (strain BD-a59)</name>
    <dbReference type="NCBI Taxonomy" id="1045855"/>
    <lineage>
        <taxon>Bacteria</taxon>
        <taxon>Pseudomonadati</taxon>
        <taxon>Pseudomonadota</taxon>
        <taxon>Gammaproteobacteria</taxon>
        <taxon>Lysobacterales</taxon>
        <taxon>Lysobacteraceae</taxon>
        <taxon>Pseudoxanthomonas</taxon>
    </lineage>
</organism>
<proteinExistence type="predicted"/>
<dbReference type="eggNOG" id="ENOG5031IUK">
    <property type="taxonomic scope" value="Bacteria"/>
</dbReference>
<sequence>MSAIDHDCRPLQQLAVLLADGQVDAAIEAGLMEAAPRPDCGRCASASGQVQAAQQRLRKAWAARERYRARGARLTRRAAERQARRAPPPAPSNTPVAPALPPAVAAALARARARAAGTPNG</sequence>
<accession>G7UPL4</accession>
<feature type="region of interest" description="Disordered" evidence="1">
    <location>
        <begin position="71"/>
        <end position="103"/>
    </location>
</feature>
<reference evidence="2 3" key="1">
    <citation type="journal article" date="2012" name="J. Bacteriol.">
        <title>Complete Genome Sequence of the BTEX-Degrading Bacterium Pseudoxanthomonas spadix BD-a59.</title>
        <authorList>
            <person name="Lee S.H."/>
            <person name="Jin H.M."/>
            <person name="Lee H.J."/>
            <person name="Kim J.M."/>
            <person name="Jeon C.O."/>
        </authorList>
    </citation>
    <scope>NUCLEOTIDE SEQUENCE [LARGE SCALE GENOMIC DNA]</scope>
    <source>
        <strain evidence="2 3">BD-a59</strain>
    </source>
</reference>
<protein>
    <submittedName>
        <fullName evidence="2">Uncharacterized protein</fullName>
    </submittedName>
</protein>
<evidence type="ECO:0000313" key="3">
    <source>
        <dbReference type="Proteomes" id="UP000005870"/>
    </source>
</evidence>
<dbReference type="OrthoDB" id="5988685at2"/>
<name>G7UPL4_PSEUP</name>
<dbReference type="RefSeq" id="WP_014161001.1">
    <property type="nucleotide sequence ID" value="NC_016147.2"/>
</dbReference>
<gene>
    <name evidence="2" type="ordered locus">DSC_10915</name>
</gene>
<dbReference type="Proteomes" id="UP000005870">
    <property type="component" value="Chromosome"/>
</dbReference>
<keyword evidence="3" id="KW-1185">Reference proteome</keyword>
<dbReference type="AlphaFoldDB" id="G7UPL4"/>
<evidence type="ECO:0000256" key="1">
    <source>
        <dbReference type="SAM" id="MobiDB-lite"/>
    </source>
</evidence>
<evidence type="ECO:0000313" key="2">
    <source>
        <dbReference type="EMBL" id="AER56827.1"/>
    </source>
</evidence>
<dbReference type="HOGENOM" id="CLU_159404_0_0_6"/>
<dbReference type="KEGG" id="psd:DSC_10915"/>
<dbReference type="EMBL" id="CP003093">
    <property type="protein sequence ID" value="AER56827.1"/>
    <property type="molecule type" value="Genomic_DNA"/>
</dbReference>
<feature type="compositionally biased region" description="Low complexity" evidence="1">
    <location>
        <begin position="93"/>
        <end position="103"/>
    </location>
</feature>
<dbReference type="STRING" id="1045855.DSC_10915"/>